<reference evidence="9 10" key="1">
    <citation type="submission" date="2019-03" db="EMBL/GenBank/DDBJ databases">
        <title>Metabolic potential of uncultured bacteria and archaea associated with petroleum seepage in deep-sea sediments.</title>
        <authorList>
            <person name="Dong X."/>
            <person name="Hubert C."/>
        </authorList>
    </citation>
    <scope>NUCLEOTIDE SEQUENCE [LARGE SCALE GENOMIC DNA]</scope>
    <source>
        <strain evidence="9">E44_bin7</strain>
    </source>
</reference>
<dbReference type="Gene3D" id="3.40.1360.10">
    <property type="match status" value="1"/>
</dbReference>
<keyword evidence="2 7" id="KW-0227">DNA damage</keyword>
<dbReference type="InterPro" id="IPR000093">
    <property type="entry name" value="DNA_Rcmb_RecR"/>
</dbReference>
<dbReference type="GO" id="GO:0006281">
    <property type="term" value="P:DNA repair"/>
    <property type="evidence" value="ECO:0007669"/>
    <property type="project" value="UniProtKB-UniRule"/>
</dbReference>
<dbReference type="InterPro" id="IPR006171">
    <property type="entry name" value="TOPRIM_dom"/>
</dbReference>
<dbReference type="PROSITE" id="PS50880">
    <property type="entry name" value="TOPRIM"/>
    <property type="match status" value="1"/>
</dbReference>
<keyword evidence="3 7" id="KW-0863">Zinc-finger</keyword>
<dbReference type="InterPro" id="IPR015967">
    <property type="entry name" value="Rcmb_RecR_Znf"/>
</dbReference>
<dbReference type="GO" id="GO:0006310">
    <property type="term" value="P:DNA recombination"/>
    <property type="evidence" value="ECO:0007669"/>
    <property type="project" value="UniProtKB-UniRule"/>
</dbReference>
<dbReference type="AlphaFoldDB" id="A0A523S0X1"/>
<dbReference type="NCBIfam" id="TIGR00615">
    <property type="entry name" value="recR"/>
    <property type="match status" value="1"/>
</dbReference>
<evidence type="ECO:0000256" key="4">
    <source>
        <dbReference type="ARBA" id="ARBA00022833"/>
    </source>
</evidence>
<accession>A0A523S0X1</accession>
<dbReference type="Proteomes" id="UP000316360">
    <property type="component" value="Unassembled WGS sequence"/>
</dbReference>
<dbReference type="Pfam" id="PF21175">
    <property type="entry name" value="RecR_C"/>
    <property type="match status" value="1"/>
</dbReference>
<keyword evidence="4 7" id="KW-0862">Zinc</keyword>
<keyword evidence="5 7" id="KW-0233">DNA recombination</keyword>
<dbReference type="Pfam" id="PF02132">
    <property type="entry name" value="RecR_ZnF"/>
    <property type="match status" value="1"/>
</dbReference>
<dbReference type="Gene3D" id="6.10.250.240">
    <property type="match status" value="1"/>
</dbReference>
<evidence type="ECO:0000313" key="10">
    <source>
        <dbReference type="Proteomes" id="UP000316360"/>
    </source>
</evidence>
<dbReference type="InterPro" id="IPR034137">
    <property type="entry name" value="TOPRIM_RecR"/>
</dbReference>
<name>A0A523S0X1_UNCAE</name>
<keyword evidence="6 7" id="KW-0234">DNA repair</keyword>
<organism evidence="9 10">
    <name type="scientific">Aerophobetes bacterium</name>
    <dbReference type="NCBI Taxonomy" id="2030807"/>
    <lineage>
        <taxon>Bacteria</taxon>
        <taxon>Candidatus Aerophobota</taxon>
    </lineage>
</organism>
<dbReference type="Pfam" id="PF21176">
    <property type="entry name" value="RecR_HhH"/>
    <property type="match status" value="1"/>
</dbReference>
<comment type="similarity">
    <text evidence="7">Belongs to the RecR family.</text>
</comment>
<dbReference type="EMBL" id="SOKJ01000148">
    <property type="protein sequence ID" value="TET11521.1"/>
    <property type="molecule type" value="Genomic_DNA"/>
</dbReference>
<feature type="zinc finger region" description="C4-type" evidence="7">
    <location>
        <begin position="57"/>
        <end position="72"/>
    </location>
</feature>
<dbReference type="HAMAP" id="MF_00017">
    <property type="entry name" value="RecR"/>
    <property type="match status" value="1"/>
</dbReference>
<dbReference type="SMART" id="SM00493">
    <property type="entry name" value="TOPRIM"/>
    <property type="match status" value="1"/>
</dbReference>
<proteinExistence type="inferred from homology"/>
<dbReference type="Pfam" id="PF13662">
    <property type="entry name" value="Toprim_4"/>
    <property type="match status" value="1"/>
</dbReference>
<comment type="function">
    <text evidence="7">May play a role in DNA repair. It seems to be involved in an RecBC-independent recombinational process of DNA repair. It may act with RecF and RecO.</text>
</comment>
<dbReference type="GO" id="GO:0003677">
    <property type="term" value="F:DNA binding"/>
    <property type="evidence" value="ECO:0007669"/>
    <property type="project" value="UniProtKB-UniRule"/>
</dbReference>
<dbReference type="Gene3D" id="1.10.8.420">
    <property type="entry name" value="RecR Domain 1"/>
    <property type="match status" value="1"/>
</dbReference>
<keyword evidence="1 7" id="KW-0479">Metal-binding</keyword>
<dbReference type="Gene3D" id="3.30.60.80">
    <property type="match status" value="1"/>
</dbReference>
<protein>
    <recommendedName>
        <fullName evidence="7">Recombination protein RecR</fullName>
    </recommendedName>
</protein>
<evidence type="ECO:0000256" key="1">
    <source>
        <dbReference type="ARBA" id="ARBA00022723"/>
    </source>
</evidence>
<evidence type="ECO:0000256" key="7">
    <source>
        <dbReference type="HAMAP-Rule" id="MF_00017"/>
    </source>
</evidence>
<evidence type="ECO:0000259" key="8">
    <source>
        <dbReference type="PROSITE" id="PS50880"/>
    </source>
</evidence>
<evidence type="ECO:0000256" key="5">
    <source>
        <dbReference type="ARBA" id="ARBA00023172"/>
    </source>
</evidence>
<dbReference type="CDD" id="cd01025">
    <property type="entry name" value="TOPRIM_recR"/>
    <property type="match status" value="1"/>
</dbReference>
<dbReference type="InterPro" id="IPR023627">
    <property type="entry name" value="Rcmb_RecR"/>
</dbReference>
<dbReference type="PANTHER" id="PTHR30446">
    <property type="entry name" value="RECOMBINATION PROTEIN RECR"/>
    <property type="match status" value="1"/>
</dbReference>
<sequence length="200" mass="22547">MYSVRSINKLIGELNRLPGIGEKTAQRLSFFILKQSKENALRLAETIKEVKEKVKYCSICGNVTEEDPCRICEDERRDRSILCVVERPGDIFLLERMGKFKGVYHVLGGAISPLKGVNPEDINIKSLLKRVKQGEIKEVILATDPNVEGETTAIYISKLISSLKVKLTRLAYGLPVGGDLEFADEVTLWEALEGRREIRR</sequence>
<dbReference type="PROSITE" id="PS01300">
    <property type="entry name" value="RECR"/>
    <property type="match status" value="1"/>
</dbReference>
<feature type="domain" description="Toprim" evidence="8">
    <location>
        <begin position="80"/>
        <end position="175"/>
    </location>
</feature>
<evidence type="ECO:0000256" key="6">
    <source>
        <dbReference type="ARBA" id="ARBA00023204"/>
    </source>
</evidence>
<dbReference type="GO" id="GO:0008270">
    <property type="term" value="F:zinc ion binding"/>
    <property type="evidence" value="ECO:0007669"/>
    <property type="project" value="UniProtKB-KW"/>
</dbReference>
<comment type="caution">
    <text evidence="9">The sequence shown here is derived from an EMBL/GenBank/DDBJ whole genome shotgun (WGS) entry which is preliminary data.</text>
</comment>
<dbReference type="PANTHER" id="PTHR30446:SF0">
    <property type="entry name" value="RECOMBINATION PROTEIN RECR"/>
    <property type="match status" value="1"/>
</dbReference>
<evidence type="ECO:0000256" key="3">
    <source>
        <dbReference type="ARBA" id="ARBA00022771"/>
    </source>
</evidence>
<evidence type="ECO:0000313" key="9">
    <source>
        <dbReference type="EMBL" id="TET11521.1"/>
    </source>
</evidence>
<dbReference type="SUPFAM" id="SSF111304">
    <property type="entry name" value="Recombination protein RecR"/>
    <property type="match status" value="1"/>
</dbReference>
<gene>
    <name evidence="7 9" type="primary">recR</name>
    <name evidence="9" type="ORF">E3J84_02735</name>
</gene>
<evidence type="ECO:0000256" key="2">
    <source>
        <dbReference type="ARBA" id="ARBA00022763"/>
    </source>
</evidence>